<organism evidence="6 7">
    <name type="scientific">Leishmania braziliensis MHOM/BR/75/M2904</name>
    <dbReference type="NCBI Taxonomy" id="420245"/>
    <lineage>
        <taxon>Eukaryota</taxon>
        <taxon>Discoba</taxon>
        <taxon>Euglenozoa</taxon>
        <taxon>Kinetoplastea</taxon>
        <taxon>Metakinetoplastina</taxon>
        <taxon>Trypanosomatida</taxon>
        <taxon>Trypanosomatidae</taxon>
        <taxon>Leishmaniinae</taxon>
        <taxon>Leishmania</taxon>
        <taxon>Leishmania braziliensis species complex</taxon>
    </lineage>
</organism>
<dbReference type="EMBL" id="LS997630">
    <property type="protein sequence ID" value="SYZ68490.1"/>
    <property type="molecule type" value="Genomic_DNA"/>
</dbReference>
<evidence type="ECO:0000313" key="6">
    <source>
        <dbReference type="EMBL" id="SYZ68490.1"/>
    </source>
</evidence>
<comment type="subcellular location">
    <subcellularLocation>
        <location evidence="1">Membrane</location>
        <topology evidence="1">Multi-pass membrane protein</topology>
    </subcellularLocation>
</comment>
<feature type="transmembrane region" description="Helical" evidence="5">
    <location>
        <begin position="406"/>
        <end position="425"/>
    </location>
</feature>
<dbReference type="PANTHER" id="PTHR11040">
    <property type="entry name" value="ZINC/IRON TRANSPORTER"/>
    <property type="match status" value="1"/>
</dbReference>
<dbReference type="GO" id="GO:0005385">
    <property type="term" value="F:zinc ion transmembrane transporter activity"/>
    <property type="evidence" value="ECO:0007669"/>
    <property type="project" value="TreeGrafter"/>
</dbReference>
<evidence type="ECO:0000256" key="5">
    <source>
        <dbReference type="SAM" id="Phobius"/>
    </source>
</evidence>
<feature type="transmembrane region" description="Helical" evidence="5">
    <location>
        <begin position="359"/>
        <end position="386"/>
    </location>
</feature>
<name>A0A3P3ZE26_LEIBR</name>
<reference evidence="6 7" key="1">
    <citation type="submission" date="2018-09" db="EMBL/GenBank/DDBJ databases">
        <authorList>
            <person name="Peiro R."/>
            <person name="Begona"/>
            <person name="Cbmso G."/>
            <person name="Lopez M."/>
            <person name="Gonzalez S."/>
        </authorList>
    </citation>
    <scope>NUCLEOTIDE SEQUENCE [LARGE SCALE GENOMIC DNA]</scope>
</reference>
<keyword evidence="3 5" id="KW-1133">Transmembrane helix</keyword>
<keyword evidence="4 5" id="KW-0472">Membrane</keyword>
<evidence type="ECO:0000256" key="3">
    <source>
        <dbReference type="ARBA" id="ARBA00022989"/>
    </source>
</evidence>
<feature type="transmembrane region" description="Helical" evidence="5">
    <location>
        <begin position="131"/>
        <end position="152"/>
    </location>
</feature>
<dbReference type="Pfam" id="PF02535">
    <property type="entry name" value="Zip"/>
    <property type="match status" value="1"/>
</dbReference>
<keyword evidence="2 5" id="KW-0812">Transmembrane</keyword>
<gene>
    <name evidence="6" type="ORF">LBRM2904_31.3020</name>
</gene>
<protein>
    <submittedName>
        <fullName evidence="6">Iron/zinc_transporter_protein-like_protein</fullName>
    </submittedName>
</protein>
<evidence type="ECO:0000256" key="4">
    <source>
        <dbReference type="ARBA" id="ARBA00023136"/>
    </source>
</evidence>
<sequence>MNTAHITVEESTRYLTALGYRVSAPLYAEVVTAANMEGSERSLCEGFTGSYSLGLHIGAMFLILFVSLLGTAIPILGKWIPWLVKFPFVFSVAKSAATGVLLSVSTIHLIYEGAEAFSENCIPAPLKTYGPLYFLFALIGVLLMQALDMQLADIAERWIKAKLKAEAEETNTDNKDDKACRGLSSAVEVGVASGPAQSDEVLIDERAGVSAEGNAKATVLVASLKDCEAPLSPKHQHHFDEAAAHGHQHLSVAPPPDMGSITRVISAVCMEFGVTLHSVFVGLTVGLTTDSELKPLIVALVFHQLFEGMAMGSRLADAKFRTILDIVLALVFATSAPAGMAAAAIAVSVSPAAMSGSGFVTLVAVLDTLCGGILLYLAFTLLLGDFVADVRHYCADGQRYRIAKKITLFVALWVGMGLMALVGNWL</sequence>
<evidence type="ECO:0000256" key="2">
    <source>
        <dbReference type="ARBA" id="ARBA00022692"/>
    </source>
</evidence>
<evidence type="ECO:0000313" key="7">
    <source>
        <dbReference type="Proteomes" id="UP000319462"/>
    </source>
</evidence>
<evidence type="ECO:0000256" key="1">
    <source>
        <dbReference type="ARBA" id="ARBA00004141"/>
    </source>
</evidence>
<proteinExistence type="predicted"/>
<feature type="transmembrane region" description="Helical" evidence="5">
    <location>
        <begin position="323"/>
        <end position="347"/>
    </location>
</feature>
<feature type="transmembrane region" description="Helical" evidence="5">
    <location>
        <begin position="55"/>
        <end position="76"/>
    </location>
</feature>
<dbReference type="PANTHER" id="PTHR11040:SF44">
    <property type="entry name" value="PROTEIN ZNTC-RELATED"/>
    <property type="match status" value="1"/>
</dbReference>
<dbReference type="InterPro" id="IPR003689">
    <property type="entry name" value="ZIP"/>
</dbReference>
<feature type="transmembrane region" description="Helical" evidence="5">
    <location>
        <begin position="88"/>
        <end position="111"/>
    </location>
</feature>
<dbReference type="GO" id="GO:0005886">
    <property type="term" value="C:plasma membrane"/>
    <property type="evidence" value="ECO:0007669"/>
    <property type="project" value="TreeGrafter"/>
</dbReference>
<dbReference type="Proteomes" id="UP000319462">
    <property type="component" value="Chromosome 31"/>
</dbReference>
<accession>A0A3P3ZE26</accession>
<dbReference type="AlphaFoldDB" id="A0A3P3ZE26"/>